<dbReference type="VEuPathDB" id="VectorBase:ASIS014044"/>
<accession>A0A084VVL5</accession>
<feature type="compositionally biased region" description="Basic and acidic residues" evidence="1">
    <location>
        <begin position="7"/>
        <end position="18"/>
    </location>
</feature>
<feature type="compositionally biased region" description="Low complexity" evidence="1">
    <location>
        <begin position="238"/>
        <end position="252"/>
    </location>
</feature>
<gene>
    <name evidence="2" type="ORF">ZHAS_00009587</name>
</gene>
<feature type="compositionally biased region" description="Pro residues" evidence="1">
    <location>
        <begin position="185"/>
        <end position="196"/>
    </location>
</feature>
<dbReference type="EMBL" id="ATLV01017197">
    <property type="status" value="NOT_ANNOTATED_CDS"/>
    <property type="molecule type" value="Genomic_DNA"/>
</dbReference>
<keyword evidence="4" id="KW-1185">Reference proteome</keyword>
<proteinExistence type="predicted"/>
<name>A0A084VVL5_ANOSI</name>
<evidence type="ECO:0000313" key="4">
    <source>
        <dbReference type="Proteomes" id="UP000030765"/>
    </source>
</evidence>
<feature type="region of interest" description="Disordered" evidence="1">
    <location>
        <begin position="1"/>
        <end position="46"/>
    </location>
</feature>
<feature type="region of interest" description="Disordered" evidence="1">
    <location>
        <begin position="168"/>
        <end position="268"/>
    </location>
</feature>
<reference evidence="2 4" key="1">
    <citation type="journal article" date="2014" name="BMC Genomics">
        <title>Genome sequence of Anopheles sinensis provides insight into genetics basis of mosquito competence for malaria parasites.</title>
        <authorList>
            <person name="Zhou D."/>
            <person name="Zhang D."/>
            <person name="Ding G."/>
            <person name="Shi L."/>
            <person name="Hou Q."/>
            <person name="Ye Y."/>
            <person name="Xu Y."/>
            <person name="Zhou H."/>
            <person name="Xiong C."/>
            <person name="Li S."/>
            <person name="Yu J."/>
            <person name="Hong S."/>
            <person name="Yu X."/>
            <person name="Zou P."/>
            <person name="Chen C."/>
            <person name="Chang X."/>
            <person name="Wang W."/>
            <person name="Lv Y."/>
            <person name="Sun Y."/>
            <person name="Ma L."/>
            <person name="Shen B."/>
            <person name="Zhu C."/>
        </authorList>
    </citation>
    <scope>NUCLEOTIDE SEQUENCE [LARGE SCALE GENOMIC DNA]</scope>
</reference>
<reference evidence="3" key="2">
    <citation type="submission" date="2020-05" db="UniProtKB">
        <authorList>
            <consortium name="EnsemblMetazoa"/>
        </authorList>
    </citation>
    <scope>IDENTIFICATION</scope>
</reference>
<protein>
    <submittedName>
        <fullName evidence="2">AGAP000372-PA-like protein</fullName>
    </submittedName>
</protein>
<dbReference type="AlphaFoldDB" id="A0A084VVL5"/>
<dbReference type="EnsemblMetazoa" id="ASIC009587-RA">
    <property type="protein sequence ID" value="ASIC009587-PA"/>
    <property type="gene ID" value="ASIC009587"/>
</dbReference>
<dbReference type="OrthoDB" id="10000452at2759"/>
<dbReference type="Proteomes" id="UP000030765">
    <property type="component" value="Unassembled WGS sequence"/>
</dbReference>
<organism evidence="2">
    <name type="scientific">Anopheles sinensis</name>
    <name type="common">Mosquito</name>
    <dbReference type="NCBI Taxonomy" id="74873"/>
    <lineage>
        <taxon>Eukaryota</taxon>
        <taxon>Metazoa</taxon>
        <taxon>Ecdysozoa</taxon>
        <taxon>Arthropoda</taxon>
        <taxon>Hexapoda</taxon>
        <taxon>Insecta</taxon>
        <taxon>Pterygota</taxon>
        <taxon>Neoptera</taxon>
        <taxon>Endopterygota</taxon>
        <taxon>Diptera</taxon>
        <taxon>Nematocera</taxon>
        <taxon>Culicoidea</taxon>
        <taxon>Culicidae</taxon>
        <taxon>Anophelinae</taxon>
        <taxon>Anopheles</taxon>
    </lineage>
</organism>
<evidence type="ECO:0000313" key="3">
    <source>
        <dbReference type="EnsemblMetazoa" id="ASIC009587-PA"/>
    </source>
</evidence>
<sequence length="303" mass="32561">MPPVSKKTTDAKRGRSADGTRASVSTNRKGEKKRAGGSPSEESTPILSGMLSAVEGLGPSVPGRVAYPRHHHQHLHRHQYIHPHPYQHQPQQAAHHQHPPHPMLPPGMGLGQLPLPGTVGLNQLLGPPTMAHTMTPIANEFARPFPKQRYEDNRGFGIPTALTAERRLKYGDSPPNGPGPHHSPRPPSATPSPPQTGPVNLAVGSNGRASRSPIEEIGGGRGYPEQDALGPQISPGSLHAQTQAQQQAQHLQSVSPPQGNDPLGNEIIKLYSTPPAPRMSFFPSALDVLGGYTPLNYDLYPYR</sequence>
<dbReference type="EMBL" id="KE525157">
    <property type="protein sequence ID" value="KFB42009.1"/>
    <property type="molecule type" value="Genomic_DNA"/>
</dbReference>
<evidence type="ECO:0000256" key="1">
    <source>
        <dbReference type="SAM" id="MobiDB-lite"/>
    </source>
</evidence>
<dbReference type="VEuPathDB" id="VectorBase:ASIC009587"/>
<dbReference type="STRING" id="74873.A0A084VVL5"/>
<evidence type="ECO:0000313" key="2">
    <source>
        <dbReference type="EMBL" id="KFB42009.1"/>
    </source>
</evidence>